<dbReference type="RefSeq" id="WP_183683872.1">
    <property type="nucleotide sequence ID" value="NZ_CAUQUA010000001.1"/>
</dbReference>
<dbReference type="GO" id="GO:0004175">
    <property type="term" value="F:endopeptidase activity"/>
    <property type="evidence" value="ECO:0007669"/>
    <property type="project" value="UniProtKB-ARBA"/>
</dbReference>
<dbReference type="EMBL" id="JACHHH010000005">
    <property type="protein sequence ID" value="MBB6041280.1"/>
    <property type="molecule type" value="Genomic_DNA"/>
</dbReference>
<dbReference type="PANTHER" id="PTHR36435">
    <property type="entry name" value="SLR1288 PROTEIN"/>
    <property type="match status" value="1"/>
</dbReference>
<protein>
    <recommendedName>
        <fullName evidence="2">CAAX prenyl protease 2/Lysostaphin resistance protein A-like domain-containing protein</fullName>
    </recommendedName>
</protein>
<evidence type="ECO:0000259" key="2">
    <source>
        <dbReference type="Pfam" id="PF02517"/>
    </source>
</evidence>
<name>A0A7W9SH17_9FIRM</name>
<evidence type="ECO:0000313" key="4">
    <source>
        <dbReference type="Proteomes" id="UP000522163"/>
    </source>
</evidence>
<sequence length="287" mass="32343">MENLMDKRKVLFLFLPLLVLFVYDRIGDVVIFIIHKAFDLFAVSESFIDTSASFIDATTAVVLSVICYLFYRKVFPRKKAEVSLPLWQNILFAIVIGFGVGGLATIWLNFAEFVGNNISFLGKESEAFSTLYDDLDQGPFIWTFLAIVVVGPLVEEILFRGIIFSSFEEVTDILWFPAVLSGVMFGVWHGSFIQAVYTAMTGIALGYFMKKSRSLFFTVLAHGVNNLSGTLPPFLDTDLINGFINVMSYLCIIPMFCIFAYLHFQGKKEAELDNPELYTEEEPAPVE</sequence>
<dbReference type="GeneID" id="85014799"/>
<dbReference type="Pfam" id="PF02517">
    <property type="entry name" value="Rce1-like"/>
    <property type="match status" value="1"/>
</dbReference>
<evidence type="ECO:0000256" key="1">
    <source>
        <dbReference type="SAM" id="Phobius"/>
    </source>
</evidence>
<organism evidence="3 4">
    <name type="scientific">Oribacterium sinus</name>
    <dbReference type="NCBI Taxonomy" id="237576"/>
    <lineage>
        <taxon>Bacteria</taxon>
        <taxon>Bacillati</taxon>
        <taxon>Bacillota</taxon>
        <taxon>Clostridia</taxon>
        <taxon>Lachnospirales</taxon>
        <taxon>Lachnospiraceae</taxon>
        <taxon>Oribacterium</taxon>
    </lineage>
</organism>
<keyword evidence="1" id="KW-0812">Transmembrane</keyword>
<dbReference type="InterPro" id="IPR003675">
    <property type="entry name" value="Rce1/LyrA-like_dom"/>
</dbReference>
<feature type="domain" description="CAAX prenyl protease 2/Lysostaphin resistance protein A-like" evidence="2">
    <location>
        <begin position="140"/>
        <end position="227"/>
    </location>
</feature>
<dbReference type="AlphaFoldDB" id="A0A7W9SH17"/>
<keyword evidence="1" id="KW-0472">Membrane</keyword>
<dbReference type="InterPro" id="IPR052710">
    <property type="entry name" value="CAAX_protease"/>
</dbReference>
<reference evidence="3 4" key="1">
    <citation type="submission" date="2020-08" db="EMBL/GenBank/DDBJ databases">
        <title>Genomic Encyclopedia of Type Strains, Phase IV (KMG-IV): sequencing the most valuable type-strain genomes for metagenomic binning, comparative biology and taxonomic classification.</title>
        <authorList>
            <person name="Goeker M."/>
        </authorList>
    </citation>
    <scope>NUCLEOTIDE SEQUENCE [LARGE SCALE GENOMIC DNA]</scope>
    <source>
        <strain evidence="3 4">DSM 17245</strain>
    </source>
</reference>
<dbReference type="PANTHER" id="PTHR36435:SF1">
    <property type="entry name" value="CAAX AMINO TERMINAL PROTEASE FAMILY PROTEIN"/>
    <property type="match status" value="1"/>
</dbReference>
<dbReference type="Proteomes" id="UP000522163">
    <property type="component" value="Unassembled WGS sequence"/>
</dbReference>
<evidence type="ECO:0000313" key="3">
    <source>
        <dbReference type="EMBL" id="MBB6041280.1"/>
    </source>
</evidence>
<feature type="transmembrane region" description="Helical" evidence="1">
    <location>
        <begin position="91"/>
        <end position="110"/>
    </location>
</feature>
<comment type="caution">
    <text evidence="3">The sequence shown here is derived from an EMBL/GenBank/DDBJ whole genome shotgun (WGS) entry which is preliminary data.</text>
</comment>
<gene>
    <name evidence="3" type="ORF">HNQ46_001257</name>
</gene>
<proteinExistence type="predicted"/>
<feature type="transmembrane region" description="Helical" evidence="1">
    <location>
        <begin position="192"/>
        <end position="208"/>
    </location>
</feature>
<feature type="transmembrane region" description="Helical" evidence="1">
    <location>
        <begin position="140"/>
        <end position="158"/>
    </location>
</feature>
<dbReference type="GO" id="GO:0080120">
    <property type="term" value="P:CAAX-box protein maturation"/>
    <property type="evidence" value="ECO:0007669"/>
    <property type="project" value="UniProtKB-ARBA"/>
</dbReference>
<accession>A0A7W9SH17</accession>
<keyword evidence="1" id="KW-1133">Transmembrane helix</keyword>
<feature type="transmembrane region" description="Helical" evidence="1">
    <location>
        <begin position="51"/>
        <end position="71"/>
    </location>
</feature>
<feature type="transmembrane region" description="Helical" evidence="1">
    <location>
        <begin position="246"/>
        <end position="264"/>
    </location>
</feature>